<reference evidence="11" key="1">
    <citation type="submission" date="2021-06" db="EMBL/GenBank/DDBJ databases">
        <authorList>
            <person name="Hodson N. C."/>
            <person name="Mongue J. A."/>
            <person name="Jaron S. K."/>
        </authorList>
    </citation>
    <scope>NUCLEOTIDE SEQUENCE</scope>
</reference>
<dbReference type="Proteomes" id="UP000708208">
    <property type="component" value="Unassembled WGS sequence"/>
</dbReference>
<evidence type="ECO:0000256" key="9">
    <source>
        <dbReference type="PIRNR" id="PIRNR038994"/>
    </source>
</evidence>
<organism evidence="11 12">
    <name type="scientific">Allacma fusca</name>
    <dbReference type="NCBI Taxonomy" id="39272"/>
    <lineage>
        <taxon>Eukaryota</taxon>
        <taxon>Metazoa</taxon>
        <taxon>Ecdysozoa</taxon>
        <taxon>Arthropoda</taxon>
        <taxon>Hexapoda</taxon>
        <taxon>Collembola</taxon>
        <taxon>Symphypleona</taxon>
        <taxon>Sminthuridae</taxon>
        <taxon>Allacma</taxon>
    </lineage>
</organism>
<comment type="similarity">
    <text evidence="2 9">Belongs to the metallo-dependent hydrolases superfamily. NagA family.</text>
</comment>
<evidence type="ECO:0000313" key="11">
    <source>
        <dbReference type="EMBL" id="CAG7717201.1"/>
    </source>
</evidence>
<dbReference type="PANTHER" id="PTHR11113:SF14">
    <property type="entry name" value="N-ACETYLGLUCOSAMINE-6-PHOSPHATE DEACETYLASE"/>
    <property type="match status" value="1"/>
</dbReference>
<evidence type="ECO:0000256" key="8">
    <source>
        <dbReference type="ARBA" id="ARBA00047647"/>
    </source>
</evidence>
<dbReference type="OrthoDB" id="10264777at2759"/>
<dbReference type="EC" id="3.5.1.25" evidence="3 9"/>
<keyword evidence="12" id="KW-1185">Reference proteome</keyword>
<keyword evidence="5" id="KW-0479">Metal-binding</keyword>
<dbReference type="GO" id="GO:0006046">
    <property type="term" value="P:N-acetylglucosamine catabolic process"/>
    <property type="evidence" value="ECO:0007669"/>
    <property type="project" value="TreeGrafter"/>
</dbReference>
<name>A0A8J2JAZ6_9HEXA</name>
<comment type="catalytic activity">
    <reaction evidence="8 9">
        <text>N-acetyl-D-glucosamine 6-phosphate + H2O = D-glucosamine 6-phosphate + acetate</text>
        <dbReference type="Rhea" id="RHEA:22936"/>
        <dbReference type="ChEBI" id="CHEBI:15377"/>
        <dbReference type="ChEBI" id="CHEBI:30089"/>
        <dbReference type="ChEBI" id="CHEBI:57513"/>
        <dbReference type="ChEBI" id="CHEBI:58725"/>
        <dbReference type="EC" id="3.5.1.25"/>
    </reaction>
</comment>
<protein>
    <recommendedName>
        <fullName evidence="4 9">N-acetylglucosamine-6-phosphate deacetylase</fullName>
        <ecNumber evidence="3 9">3.5.1.25</ecNumber>
    </recommendedName>
</protein>
<evidence type="ECO:0000256" key="5">
    <source>
        <dbReference type="ARBA" id="ARBA00022723"/>
    </source>
</evidence>
<comment type="cofactor">
    <cofactor evidence="1">
        <name>a divalent metal cation</name>
        <dbReference type="ChEBI" id="CHEBI:60240"/>
    </cofactor>
</comment>
<dbReference type="GO" id="GO:0106279">
    <property type="term" value="P:negative regulation of UDP-N-acetylglucosamine biosynthetic process"/>
    <property type="evidence" value="ECO:0007669"/>
    <property type="project" value="UniProtKB-ARBA"/>
</dbReference>
<sequence length="429" mass="46212">MSKSGSCEPTPGIWSPAQNEPRNIIVKFTNCCLLRNHNIIKDDLWIQAGKIIDPEKLFFRERKLPDKVIDCGGALISPGFIDVQLNGGFGVDFSFDIDTIGEALEKVAQGILAHGVTSFCPTLVSSRKEVYDKALPFLGKKPGGPLGAEVLGAHVEGPFISPGKKGAHDSNVLQKLDNGIQSIIDVYQHVDAIAIITLAPELENAVSVCKELTQRGIIVSVGHSMASIVQGEEAVKNGASFITHLFNAMLPFHHRDPGLVGLLASDQIPQGRTIYYGLIADGIHTHSSTTRIAYRAYPKGIVLVTDACSALGLTDGIHQLGEMAIEVKGMQATIMGTNTLAGSVADMISCITYFWKTTDCTLVEALEAATLHPALLMGIENKKGTLEFETDADFTMLEPNSLDVISTWIAGQCVFQNSQFLPKADLNLK</sequence>
<dbReference type="GO" id="GO:0046872">
    <property type="term" value="F:metal ion binding"/>
    <property type="evidence" value="ECO:0007669"/>
    <property type="project" value="UniProtKB-KW"/>
</dbReference>
<dbReference type="NCBIfam" id="TIGR00221">
    <property type="entry name" value="nagA"/>
    <property type="match status" value="1"/>
</dbReference>
<evidence type="ECO:0000256" key="3">
    <source>
        <dbReference type="ARBA" id="ARBA00011899"/>
    </source>
</evidence>
<evidence type="ECO:0000256" key="1">
    <source>
        <dbReference type="ARBA" id="ARBA00001968"/>
    </source>
</evidence>
<dbReference type="GO" id="GO:0019262">
    <property type="term" value="P:N-acetylneuraminate catabolic process"/>
    <property type="evidence" value="ECO:0007669"/>
    <property type="project" value="UniProtKB-ARBA"/>
</dbReference>
<feature type="domain" description="Amidohydrolase-related" evidence="10">
    <location>
        <begin position="76"/>
        <end position="412"/>
    </location>
</feature>
<dbReference type="PIRSF" id="PIRSF038994">
    <property type="entry name" value="NagA"/>
    <property type="match status" value="1"/>
</dbReference>
<dbReference type="CDD" id="cd00854">
    <property type="entry name" value="NagA"/>
    <property type="match status" value="1"/>
</dbReference>
<evidence type="ECO:0000256" key="2">
    <source>
        <dbReference type="ARBA" id="ARBA00010716"/>
    </source>
</evidence>
<accession>A0A8J2JAZ6</accession>
<dbReference type="EMBL" id="CAJVCH010043913">
    <property type="protein sequence ID" value="CAG7717201.1"/>
    <property type="molecule type" value="Genomic_DNA"/>
</dbReference>
<keyword evidence="7 9" id="KW-0119">Carbohydrate metabolism</keyword>
<dbReference type="AlphaFoldDB" id="A0A8J2JAZ6"/>
<gene>
    <name evidence="11" type="ORF">AFUS01_LOCUS6669</name>
</gene>
<dbReference type="PANTHER" id="PTHR11113">
    <property type="entry name" value="N-ACETYLGLUCOSAMINE-6-PHOSPHATE DEACETYLASE"/>
    <property type="match status" value="1"/>
</dbReference>
<evidence type="ECO:0000256" key="4">
    <source>
        <dbReference type="ARBA" id="ARBA00018029"/>
    </source>
</evidence>
<dbReference type="GO" id="GO:0008448">
    <property type="term" value="F:N-acetylglucosamine-6-phosphate deacetylase activity"/>
    <property type="evidence" value="ECO:0007669"/>
    <property type="project" value="UniProtKB-EC"/>
</dbReference>
<comment type="caution">
    <text evidence="11">The sequence shown here is derived from an EMBL/GenBank/DDBJ whole genome shotgun (WGS) entry which is preliminary data.</text>
</comment>
<dbReference type="InterPro" id="IPR006680">
    <property type="entry name" value="Amidohydro-rel"/>
</dbReference>
<dbReference type="Pfam" id="PF01979">
    <property type="entry name" value="Amidohydro_1"/>
    <property type="match status" value="1"/>
</dbReference>
<evidence type="ECO:0000256" key="7">
    <source>
        <dbReference type="ARBA" id="ARBA00023277"/>
    </source>
</evidence>
<evidence type="ECO:0000259" key="10">
    <source>
        <dbReference type="Pfam" id="PF01979"/>
    </source>
</evidence>
<dbReference type="FunFam" id="3.20.20.140:FF:000023">
    <property type="entry name" value="N-acetylglucosamine-6-phosphate deacetylase"/>
    <property type="match status" value="1"/>
</dbReference>
<evidence type="ECO:0000313" key="12">
    <source>
        <dbReference type="Proteomes" id="UP000708208"/>
    </source>
</evidence>
<dbReference type="InterPro" id="IPR003764">
    <property type="entry name" value="GlcNAc_6-P_deAcase"/>
</dbReference>
<evidence type="ECO:0000256" key="6">
    <source>
        <dbReference type="ARBA" id="ARBA00022801"/>
    </source>
</evidence>
<keyword evidence="6 9" id="KW-0378">Hydrolase</keyword>
<proteinExistence type="inferred from homology"/>